<keyword evidence="2" id="KW-1185">Reference proteome</keyword>
<protein>
    <recommendedName>
        <fullName evidence="3">Transposase</fullName>
    </recommendedName>
</protein>
<sequence>MAAQGDPLRRPRGIEISRNSMANWMGHVGFHLTPLADRILALIMRGTIEPLADRRRPWWPIGSRTAAAARASSAISPATLDCSRSMDGVPIIVSPMPGAPAVR</sequence>
<dbReference type="Proteomes" id="UP000003250">
    <property type="component" value="Unassembled WGS sequence"/>
</dbReference>
<accession>H0HWN4</accession>
<proteinExistence type="predicted"/>
<evidence type="ECO:0000313" key="2">
    <source>
        <dbReference type="Proteomes" id="UP000003250"/>
    </source>
</evidence>
<gene>
    <name evidence="1" type="ORF">MAXJ12_22997</name>
</gene>
<evidence type="ECO:0008006" key="3">
    <source>
        <dbReference type="Google" id="ProtNLM"/>
    </source>
</evidence>
<reference evidence="1 2" key="1">
    <citation type="journal article" date="2012" name="J. Bacteriol.">
        <title>Draft Genome Sequence of Mesorhizobium alhagi CCNWXJ12-2T, a Novel Salt-Resistant Species Isolated from the Desert of Northwestern China.</title>
        <authorList>
            <person name="Zhou M."/>
            <person name="Chen W."/>
            <person name="Chen H."/>
            <person name="Wei G."/>
        </authorList>
    </citation>
    <scope>NUCLEOTIDE SEQUENCE [LARGE SCALE GENOMIC DNA]</scope>
    <source>
        <strain evidence="1 2">CCNWXJ12-2</strain>
    </source>
</reference>
<organism evidence="1 2">
    <name type="scientific">Mesorhizobium alhagi CCNWXJ12-2</name>
    <dbReference type="NCBI Taxonomy" id="1107882"/>
    <lineage>
        <taxon>Bacteria</taxon>
        <taxon>Pseudomonadati</taxon>
        <taxon>Pseudomonadota</taxon>
        <taxon>Alphaproteobacteria</taxon>
        <taxon>Hyphomicrobiales</taxon>
        <taxon>Phyllobacteriaceae</taxon>
        <taxon>Allomesorhizobium</taxon>
    </lineage>
</organism>
<name>H0HWN4_9HYPH</name>
<dbReference type="EMBL" id="AHAM01000187">
    <property type="protein sequence ID" value="EHK54833.1"/>
    <property type="molecule type" value="Genomic_DNA"/>
</dbReference>
<dbReference type="AlphaFoldDB" id="H0HWN4"/>
<evidence type="ECO:0000313" key="1">
    <source>
        <dbReference type="EMBL" id="EHK54833.1"/>
    </source>
</evidence>